<organism evidence="5 6">
    <name type="scientific">Acetonema longum DSM 6540</name>
    <dbReference type="NCBI Taxonomy" id="1009370"/>
    <lineage>
        <taxon>Bacteria</taxon>
        <taxon>Bacillati</taxon>
        <taxon>Bacillota</taxon>
        <taxon>Negativicutes</taxon>
        <taxon>Acetonemataceae</taxon>
        <taxon>Acetonema</taxon>
    </lineage>
</organism>
<accession>F7NIG0</accession>
<dbReference type="eggNOG" id="COG0739">
    <property type="taxonomic scope" value="Bacteria"/>
</dbReference>
<keyword evidence="6" id="KW-1185">Reference proteome</keyword>
<evidence type="ECO:0000256" key="1">
    <source>
        <dbReference type="SAM" id="Coils"/>
    </source>
</evidence>
<proteinExistence type="predicted"/>
<feature type="region of interest" description="Disordered" evidence="2">
    <location>
        <begin position="176"/>
        <end position="197"/>
    </location>
</feature>
<dbReference type="GO" id="GO:0004222">
    <property type="term" value="F:metalloendopeptidase activity"/>
    <property type="evidence" value="ECO:0007669"/>
    <property type="project" value="TreeGrafter"/>
</dbReference>
<dbReference type="PANTHER" id="PTHR21666">
    <property type="entry name" value="PEPTIDASE-RELATED"/>
    <property type="match status" value="1"/>
</dbReference>
<evidence type="ECO:0000313" key="6">
    <source>
        <dbReference type="Proteomes" id="UP000003240"/>
    </source>
</evidence>
<comment type="caution">
    <text evidence="5">The sequence shown here is derived from an EMBL/GenBank/DDBJ whole genome shotgun (WGS) entry which is preliminary data.</text>
</comment>
<dbReference type="FunFam" id="2.70.70.10:FF:000006">
    <property type="entry name" value="M23 family peptidase"/>
    <property type="match status" value="1"/>
</dbReference>
<dbReference type="MEROPS" id="M23.009"/>
<name>F7NIG0_9FIRM</name>
<dbReference type="InterPro" id="IPR016047">
    <property type="entry name" value="M23ase_b-sheet_dom"/>
</dbReference>
<protein>
    <submittedName>
        <fullName evidence="5">Peptidase M23</fullName>
    </submittedName>
</protein>
<evidence type="ECO:0000259" key="4">
    <source>
        <dbReference type="Pfam" id="PF01551"/>
    </source>
</evidence>
<dbReference type="SUPFAM" id="SSF51261">
    <property type="entry name" value="Duplicated hybrid motif"/>
    <property type="match status" value="1"/>
</dbReference>
<evidence type="ECO:0000313" key="5">
    <source>
        <dbReference type="EMBL" id="EGO64190.1"/>
    </source>
</evidence>
<dbReference type="InterPro" id="IPR050570">
    <property type="entry name" value="Cell_wall_metabolism_enzyme"/>
</dbReference>
<feature type="domain" description="M23ase beta-sheet core" evidence="4">
    <location>
        <begin position="268"/>
        <end position="362"/>
    </location>
</feature>
<evidence type="ECO:0000256" key="3">
    <source>
        <dbReference type="SAM" id="Phobius"/>
    </source>
</evidence>
<gene>
    <name evidence="5" type="ORF">ALO_09314</name>
</gene>
<dbReference type="CDD" id="cd12797">
    <property type="entry name" value="M23_peptidase"/>
    <property type="match status" value="1"/>
</dbReference>
<dbReference type="Gene3D" id="2.70.70.10">
    <property type="entry name" value="Glucose Permease (Domain IIA)"/>
    <property type="match status" value="1"/>
</dbReference>
<reference evidence="5 6" key="1">
    <citation type="journal article" date="2011" name="EMBO J.">
        <title>Structural diversity of bacterial flagellar motors.</title>
        <authorList>
            <person name="Chen S."/>
            <person name="Beeby M."/>
            <person name="Murphy G.E."/>
            <person name="Leadbetter J.R."/>
            <person name="Hendrixson D.R."/>
            <person name="Briegel A."/>
            <person name="Li Z."/>
            <person name="Shi J."/>
            <person name="Tocheva E.I."/>
            <person name="Muller A."/>
            <person name="Dobro M.J."/>
            <person name="Jensen G.J."/>
        </authorList>
    </citation>
    <scope>NUCLEOTIDE SEQUENCE [LARGE SCALE GENOMIC DNA]</scope>
    <source>
        <strain evidence="5 6">DSM 6540</strain>
    </source>
</reference>
<sequence>MSRDKQAGKFAKPDNREYTLMLVPHQGEAVVKIRIPVKAIKYSVATVCVVTILMTGAIINYRHTVKTANADKSELKHLREVNSSQNEQIEQLAGKTAKLQQDMTRLNVLDSEIRKILNSDELKASRSGVTRPNLPGHDGQGGPVIQAQTSVIGSASDTLQDVANVREKILNSDELKASRSGAIRPTSSGHDGQGGPAIHAQASEIGSALDTLQNVAEMREKSLAELKLALIELNAQLAVTPSIWPNDDGVVTSRFGWRQSPWGMGSDFHPGIDIANDYGSPVVAAADGEVIYSGWIGGYGKAVEIRHGHGINTIYGHNSELAVSVGQYVKKGQLIAYMGSTGNSTGPHVHYEVRVNDTAVNPANFL</sequence>
<dbReference type="AlphaFoldDB" id="F7NIG0"/>
<keyword evidence="1" id="KW-0175">Coiled coil</keyword>
<feature type="coiled-coil region" evidence="1">
    <location>
        <begin position="75"/>
        <end position="102"/>
    </location>
</feature>
<dbReference type="Pfam" id="PF01551">
    <property type="entry name" value="Peptidase_M23"/>
    <property type="match status" value="1"/>
</dbReference>
<keyword evidence="3" id="KW-0472">Membrane</keyword>
<dbReference type="Proteomes" id="UP000003240">
    <property type="component" value="Unassembled WGS sequence"/>
</dbReference>
<keyword evidence="3" id="KW-1133">Transmembrane helix</keyword>
<dbReference type="PANTHER" id="PTHR21666:SF286">
    <property type="entry name" value="LIPOPROTEIN NLPD"/>
    <property type="match status" value="1"/>
</dbReference>
<feature type="transmembrane region" description="Helical" evidence="3">
    <location>
        <begin position="42"/>
        <end position="61"/>
    </location>
</feature>
<dbReference type="InterPro" id="IPR011055">
    <property type="entry name" value="Dup_hybrid_motif"/>
</dbReference>
<dbReference type="RefSeq" id="WP_004094979.1">
    <property type="nucleotide sequence ID" value="NZ_AFGF01000074.1"/>
</dbReference>
<keyword evidence="3" id="KW-0812">Transmembrane</keyword>
<evidence type="ECO:0000256" key="2">
    <source>
        <dbReference type="SAM" id="MobiDB-lite"/>
    </source>
</evidence>
<dbReference type="EMBL" id="AFGF01000074">
    <property type="protein sequence ID" value="EGO64190.1"/>
    <property type="molecule type" value="Genomic_DNA"/>
</dbReference>
<dbReference type="STRING" id="1009370.ALO_09314"/>